<gene>
    <name evidence="2" type="ORF">AMECASPLE_008799</name>
</gene>
<comment type="caution">
    <text evidence="2">The sequence shown here is derived from an EMBL/GenBank/DDBJ whole genome shotgun (WGS) entry which is preliminary data.</text>
</comment>
<reference evidence="2 3" key="1">
    <citation type="submission" date="2021-06" db="EMBL/GenBank/DDBJ databases">
        <authorList>
            <person name="Palmer J.M."/>
        </authorList>
    </citation>
    <scope>NUCLEOTIDE SEQUENCE [LARGE SCALE GENOMIC DNA]</scope>
    <source>
        <strain evidence="2 3">AS_MEX2019</strain>
        <tissue evidence="2">Muscle</tissue>
    </source>
</reference>
<evidence type="ECO:0000256" key="1">
    <source>
        <dbReference type="SAM" id="MobiDB-lite"/>
    </source>
</evidence>
<evidence type="ECO:0000313" key="3">
    <source>
        <dbReference type="Proteomes" id="UP001469553"/>
    </source>
</evidence>
<sequence length="103" mass="11237">MSRKKKSCKELVERKLVTREEDCLQCCRQVHLSLVAVLLSCVPAHLRRAHIQRGAAVVQLCCGRAAESHSHCAAATPARPSYGSGCGNGAPKSRSSRGFWEFT</sequence>
<dbReference type="EMBL" id="JAHRIP010047502">
    <property type="protein sequence ID" value="MEQ2298768.1"/>
    <property type="molecule type" value="Genomic_DNA"/>
</dbReference>
<organism evidence="2 3">
    <name type="scientific">Ameca splendens</name>
    <dbReference type="NCBI Taxonomy" id="208324"/>
    <lineage>
        <taxon>Eukaryota</taxon>
        <taxon>Metazoa</taxon>
        <taxon>Chordata</taxon>
        <taxon>Craniata</taxon>
        <taxon>Vertebrata</taxon>
        <taxon>Euteleostomi</taxon>
        <taxon>Actinopterygii</taxon>
        <taxon>Neopterygii</taxon>
        <taxon>Teleostei</taxon>
        <taxon>Neoteleostei</taxon>
        <taxon>Acanthomorphata</taxon>
        <taxon>Ovalentaria</taxon>
        <taxon>Atherinomorphae</taxon>
        <taxon>Cyprinodontiformes</taxon>
        <taxon>Goodeidae</taxon>
        <taxon>Ameca</taxon>
    </lineage>
</organism>
<name>A0ABV0YXX9_9TELE</name>
<evidence type="ECO:0000313" key="2">
    <source>
        <dbReference type="EMBL" id="MEQ2298768.1"/>
    </source>
</evidence>
<feature type="region of interest" description="Disordered" evidence="1">
    <location>
        <begin position="75"/>
        <end position="103"/>
    </location>
</feature>
<protein>
    <submittedName>
        <fullName evidence="2">Uncharacterized protein</fullName>
    </submittedName>
</protein>
<keyword evidence="3" id="KW-1185">Reference proteome</keyword>
<proteinExistence type="predicted"/>
<accession>A0ABV0YXX9</accession>
<dbReference type="Proteomes" id="UP001469553">
    <property type="component" value="Unassembled WGS sequence"/>
</dbReference>